<proteinExistence type="predicted"/>
<name>A0A9Q1J3J7_SYNKA</name>
<feature type="compositionally biased region" description="Polar residues" evidence="1">
    <location>
        <begin position="63"/>
        <end position="77"/>
    </location>
</feature>
<reference evidence="2" key="1">
    <citation type="journal article" date="2023" name="Science">
        <title>Genome structures resolve the early diversification of teleost fishes.</title>
        <authorList>
            <person name="Parey E."/>
            <person name="Louis A."/>
            <person name="Montfort J."/>
            <person name="Bouchez O."/>
            <person name="Roques C."/>
            <person name="Iampietro C."/>
            <person name="Lluch J."/>
            <person name="Castinel A."/>
            <person name="Donnadieu C."/>
            <person name="Desvignes T."/>
            <person name="Floi Bucao C."/>
            <person name="Jouanno E."/>
            <person name="Wen M."/>
            <person name="Mejri S."/>
            <person name="Dirks R."/>
            <person name="Jansen H."/>
            <person name="Henkel C."/>
            <person name="Chen W.J."/>
            <person name="Zahm M."/>
            <person name="Cabau C."/>
            <person name="Klopp C."/>
            <person name="Thompson A.W."/>
            <person name="Robinson-Rechavi M."/>
            <person name="Braasch I."/>
            <person name="Lecointre G."/>
            <person name="Bobe J."/>
            <person name="Postlethwait J.H."/>
            <person name="Berthelot C."/>
            <person name="Roest Crollius H."/>
            <person name="Guiguen Y."/>
        </authorList>
    </citation>
    <scope>NUCLEOTIDE SEQUENCE</scope>
    <source>
        <strain evidence="2">WJC10195</strain>
    </source>
</reference>
<dbReference type="Proteomes" id="UP001152622">
    <property type="component" value="Chromosome 3"/>
</dbReference>
<feature type="compositionally biased region" description="Basic and acidic residues" evidence="1">
    <location>
        <begin position="49"/>
        <end position="58"/>
    </location>
</feature>
<organism evidence="2 3">
    <name type="scientific">Synaphobranchus kaupii</name>
    <name type="common">Kaup's arrowtooth eel</name>
    <dbReference type="NCBI Taxonomy" id="118154"/>
    <lineage>
        <taxon>Eukaryota</taxon>
        <taxon>Metazoa</taxon>
        <taxon>Chordata</taxon>
        <taxon>Craniata</taxon>
        <taxon>Vertebrata</taxon>
        <taxon>Euteleostomi</taxon>
        <taxon>Actinopterygii</taxon>
        <taxon>Neopterygii</taxon>
        <taxon>Teleostei</taxon>
        <taxon>Anguilliformes</taxon>
        <taxon>Synaphobranchidae</taxon>
        <taxon>Synaphobranchus</taxon>
    </lineage>
</organism>
<feature type="region of interest" description="Disordered" evidence="1">
    <location>
        <begin position="102"/>
        <end position="125"/>
    </location>
</feature>
<keyword evidence="3" id="KW-1185">Reference proteome</keyword>
<dbReference type="EMBL" id="JAINUF010000003">
    <property type="protein sequence ID" value="KAJ8368340.1"/>
    <property type="molecule type" value="Genomic_DNA"/>
</dbReference>
<accession>A0A9Q1J3J7</accession>
<sequence length="125" mass="13767">MTIEHIAPPPRVTHPVCRGPVSESRHCLRYLSSFRRAASRERLVKCAKEGEGGIRADKGPVGQQASVSGHSKHSCQLNKPRPEGNRPRSAFIPIVYGVGIREESITRGDNAGPSQSTDDRYHFHS</sequence>
<comment type="caution">
    <text evidence="2">The sequence shown here is derived from an EMBL/GenBank/DDBJ whole genome shotgun (WGS) entry which is preliminary data.</text>
</comment>
<evidence type="ECO:0000256" key="1">
    <source>
        <dbReference type="SAM" id="MobiDB-lite"/>
    </source>
</evidence>
<gene>
    <name evidence="2" type="ORF">SKAU_G00083680</name>
</gene>
<evidence type="ECO:0000313" key="2">
    <source>
        <dbReference type="EMBL" id="KAJ8368340.1"/>
    </source>
</evidence>
<dbReference type="AlphaFoldDB" id="A0A9Q1J3J7"/>
<feature type="region of interest" description="Disordered" evidence="1">
    <location>
        <begin position="49"/>
        <end position="90"/>
    </location>
</feature>
<evidence type="ECO:0000313" key="3">
    <source>
        <dbReference type="Proteomes" id="UP001152622"/>
    </source>
</evidence>
<protein>
    <submittedName>
        <fullName evidence="2">Uncharacterized protein</fullName>
    </submittedName>
</protein>